<evidence type="ECO:0000256" key="10">
    <source>
        <dbReference type="ARBA" id="ARBA00023125"/>
    </source>
</evidence>
<keyword evidence="5" id="KW-0808">Transferase</keyword>
<dbReference type="FunCoup" id="I6NCR1">
    <property type="interactions" value="744"/>
</dbReference>
<dbReference type="PANTHER" id="PTHR10267:SF0">
    <property type="entry name" value="DNA POLYMERASE SUBUNIT GAMMA-1"/>
    <property type="match status" value="1"/>
</dbReference>
<dbReference type="PANTHER" id="PTHR10267">
    <property type="entry name" value="DNA POLYMERASE SUBUNIT GAMMA-1"/>
    <property type="match status" value="1"/>
</dbReference>
<evidence type="ECO:0000256" key="16">
    <source>
        <dbReference type="SAM" id="MobiDB-lite"/>
    </source>
</evidence>
<dbReference type="InterPro" id="IPR041336">
    <property type="entry name" value="DNApol_Exo"/>
</dbReference>
<name>I6NCR1_ERECY</name>
<evidence type="ECO:0000256" key="6">
    <source>
        <dbReference type="ARBA" id="ARBA00022695"/>
    </source>
</evidence>
<keyword evidence="8" id="KW-0460">Magnesium</keyword>
<dbReference type="GO" id="GO:0005760">
    <property type="term" value="C:gamma DNA polymerase complex"/>
    <property type="evidence" value="ECO:0007669"/>
    <property type="project" value="InterPro"/>
</dbReference>
<feature type="region of interest" description="Disordered" evidence="16">
    <location>
        <begin position="1054"/>
        <end position="1095"/>
    </location>
</feature>
<dbReference type="EC" id="2.7.7.7" evidence="4"/>
<evidence type="ECO:0000259" key="17">
    <source>
        <dbReference type="SMART" id="SM00482"/>
    </source>
</evidence>
<dbReference type="OrthoDB" id="5588663at2759"/>
<dbReference type="AlphaFoldDB" id="I6NCR1"/>
<dbReference type="Proteomes" id="UP000006790">
    <property type="component" value="Chromosome 5"/>
</dbReference>
<dbReference type="SMART" id="SM00482">
    <property type="entry name" value="POLAc"/>
    <property type="match status" value="1"/>
</dbReference>
<evidence type="ECO:0000256" key="13">
    <source>
        <dbReference type="ARBA" id="ARBA00049244"/>
    </source>
</evidence>
<dbReference type="InterPro" id="IPR019760">
    <property type="entry name" value="DNA-dir_DNA_pol_A_CS"/>
</dbReference>
<dbReference type="FunFam" id="1.10.150.20:FF:000035">
    <property type="entry name" value="DNA polymerase gamma, mitochondrial"/>
    <property type="match status" value="1"/>
</dbReference>
<feature type="compositionally biased region" description="Basic residues" evidence="16">
    <location>
        <begin position="1057"/>
        <end position="1084"/>
    </location>
</feature>
<keyword evidence="11" id="KW-0496">Mitochondrion</keyword>
<dbReference type="HOGENOM" id="CLU_001524_2_1_1"/>
<dbReference type="GeneID" id="11471693"/>
<keyword evidence="10" id="KW-0238">DNA-binding</keyword>
<dbReference type="SUPFAM" id="SSF56672">
    <property type="entry name" value="DNA/RNA polymerases"/>
    <property type="match status" value="1"/>
</dbReference>
<evidence type="ECO:0000256" key="15">
    <source>
        <dbReference type="ARBA" id="ARBA00069489"/>
    </source>
</evidence>
<dbReference type="EMBL" id="CP002501">
    <property type="protein sequence ID" value="AET39853.1"/>
    <property type="molecule type" value="Genomic_DNA"/>
</dbReference>
<gene>
    <name evidence="18" type="ordered locus">Ecym_5063</name>
</gene>
<evidence type="ECO:0000256" key="3">
    <source>
        <dbReference type="ARBA" id="ARBA00007705"/>
    </source>
</evidence>
<keyword evidence="7" id="KW-0235">DNA replication</keyword>
<comment type="catalytic activity">
    <reaction evidence="13">
        <text>DNA(n) + a 2'-deoxyribonucleoside 5'-triphosphate = DNA(n+1) + diphosphate</text>
        <dbReference type="Rhea" id="RHEA:22508"/>
        <dbReference type="Rhea" id="RHEA-COMP:17339"/>
        <dbReference type="Rhea" id="RHEA-COMP:17340"/>
        <dbReference type="ChEBI" id="CHEBI:33019"/>
        <dbReference type="ChEBI" id="CHEBI:61560"/>
        <dbReference type="ChEBI" id="CHEBI:173112"/>
        <dbReference type="EC" id="2.7.7.7"/>
    </reaction>
</comment>
<dbReference type="OMA" id="AMHITNL"/>
<dbReference type="InParanoid" id="I6NCR1"/>
<dbReference type="GO" id="GO:0032043">
    <property type="term" value="P:mitochondrial DNA catabolic process"/>
    <property type="evidence" value="ECO:0007669"/>
    <property type="project" value="EnsemblFungi"/>
</dbReference>
<evidence type="ECO:0000256" key="2">
    <source>
        <dbReference type="ARBA" id="ARBA00004173"/>
    </source>
</evidence>
<dbReference type="InterPro" id="IPR043502">
    <property type="entry name" value="DNA/RNA_pol_sf"/>
</dbReference>
<reference evidence="18 19" key="1">
    <citation type="journal article" date="2011" name="G3 (Bethesda)">
        <title>Genome evolution in the Eremothecium clade of the Saccharomyces complex revealed by comparative genomics.</title>
        <authorList>
            <person name="Wendland J."/>
            <person name="Walther A."/>
        </authorList>
    </citation>
    <scope>NUCLEOTIDE SEQUENCE [LARGE SCALE GENOMIC DNA]</scope>
    <source>
        <strain evidence="19">CBS 270.75 / DBVPG 7215 / KCTC 17166 / NRRL Y-17582</strain>
    </source>
</reference>
<dbReference type="RefSeq" id="XP_003646670.1">
    <property type="nucleotide sequence ID" value="XM_003646622.1"/>
</dbReference>
<dbReference type="Pfam" id="PF00476">
    <property type="entry name" value="DNA_pol_A"/>
    <property type="match status" value="1"/>
</dbReference>
<dbReference type="PRINTS" id="PR00867">
    <property type="entry name" value="DNAPOLG"/>
</dbReference>
<comment type="subcellular location">
    <subcellularLocation>
        <location evidence="2">Mitochondrion</location>
    </subcellularLocation>
</comment>
<evidence type="ECO:0000256" key="12">
    <source>
        <dbReference type="ARBA" id="ARBA00031966"/>
    </source>
</evidence>
<dbReference type="PROSITE" id="PS00447">
    <property type="entry name" value="DNA_POLYMERASE_A"/>
    <property type="match status" value="1"/>
</dbReference>
<evidence type="ECO:0000313" key="18">
    <source>
        <dbReference type="EMBL" id="AET39853.1"/>
    </source>
</evidence>
<comment type="similarity">
    <text evidence="3">Belongs to the DNA polymerase type-A family.</text>
</comment>
<evidence type="ECO:0000313" key="19">
    <source>
        <dbReference type="Proteomes" id="UP000006790"/>
    </source>
</evidence>
<evidence type="ECO:0000256" key="9">
    <source>
        <dbReference type="ARBA" id="ARBA00022932"/>
    </source>
</evidence>
<dbReference type="Gene3D" id="1.10.150.20">
    <property type="entry name" value="5' to 3' exonuclease, C-terminal subdomain"/>
    <property type="match status" value="1"/>
</dbReference>
<dbReference type="InterPro" id="IPR001098">
    <property type="entry name" value="DNA-dir_DNA_pol_A_palm_dom"/>
</dbReference>
<dbReference type="InterPro" id="IPR002297">
    <property type="entry name" value="DNA-dir_DNA_pol_A_mt"/>
</dbReference>
<accession>I6NCR1</accession>
<proteinExistence type="inferred from homology"/>
<evidence type="ECO:0000256" key="1">
    <source>
        <dbReference type="ARBA" id="ARBA00001946"/>
    </source>
</evidence>
<comment type="cofactor">
    <cofactor evidence="1">
        <name>Mg(2+)</name>
        <dbReference type="ChEBI" id="CHEBI:18420"/>
    </cofactor>
</comment>
<keyword evidence="19" id="KW-1185">Reference proteome</keyword>
<sequence>MRNLLPRVRLVRQHKHGTQLYSTGTSVEGFSDDARPILQNARAEEPRLNPVGIQYLSSSLHRQLFGSREFTKANAIRKDARDELVALSKQHLKVHGLLGSKTNITEPISFDLPALQGSSLDEHFQRLGSFVSAPYLSMCESKFRDVVPRPDKWLREPGWYCYEPEKQPRKVDYPLEDTVVFDVECLYNISHYPTLAIALTEKAWYCWCSPYICGSDDPVHLIPMNTLSTPKVIIGHNVGYDRSKVLEEYNIEPSKAFYVDTMSLHISSSGMCSRQKPKFMELKKILKDQEVDLSIFQNEVLTEDTFDPYADFKWARYSTMNSLKDVAKLHCGITMDKTVKEHFSSLDKQEIIDSFQLVTDYCASDVYATSKVFDKIFPKFREKCPHPVSFGALRFLSNCILPVKPTKWKGYIDNAESLYQQSKKAIEDKIVEIVELTVQLKDDMEKAKDDPWYSQLDWEIEPVKLTKNGLPVKNQKLPGYPNWYRSLYLNKDATRPNITIRSRLIPIFFKLTWEGFPVIWTKPFGWCFEVPNEQAQIFFDKNYLMADPNEYESRDGWTLLRIPHPNGPDFNCTNLLSKPYLHFMEKGILQSQYPLAREALKINSSGAYWTASRDRIMGQHVVSKAEFPNQFKMFDGSPTNSVDFGAIIPRVIPMGTVTRRAVENTWLTASNAKKNRIGSELKTKVIAPEGYSFVGADVDSEELWIASLVGDSVFNIHGGTAIGWMCLEGTKSAGTDMHTKTANILGCSRDEAKIFNYGRIYGAGVRFATQMLKKFNPSLTAIEAKETAEKLYESTKGLAWRSSKFPKFWYGGSESLVFNRLELIAQQDEPLTPVLGAGITSSLIKKNLFKNTYLTSRINWTIQSSGVDYLHLLFCSMHYLIIKYKLKARLCISIHDELRFLVADEHKYKAAMALQIANLWTRAVFCEQMGIEDLPQGCAFFSSVDIDKVLRKEVDMDCITPSNNTPIPHGESLNITQLLKLDDAKLTDSEEVDLTKYPFKPRVPVLARYNSNYSEDFLSYFLKMQVQTTNWRVSQLEDSYLEQDFKDTVNKVNAKGSNRKHHLNGNGKKGTKKGVKKASKKGAKKGGSEEKINNIVNEAAQPRYVDLSSVDTKSEFLEDSLQNDENNTVMPRNELTTVLQEQENNIERKDVKKKWRRGLPRGKKPLYAFKSIMSRVNEGIKKTKKTFPL</sequence>
<keyword evidence="6" id="KW-0548">Nucleotidyltransferase</keyword>
<evidence type="ECO:0000256" key="7">
    <source>
        <dbReference type="ARBA" id="ARBA00022705"/>
    </source>
</evidence>
<evidence type="ECO:0000256" key="4">
    <source>
        <dbReference type="ARBA" id="ARBA00012417"/>
    </source>
</evidence>
<dbReference type="FunFam" id="3.30.420.390:FF:000003">
    <property type="entry name" value="DNA polymerase gamma, mitochondrial"/>
    <property type="match status" value="1"/>
</dbReference>
<comment type="function">
    <text evidence="14">Involved in the replication of mitochondrial DNA.</text>
</comment>
<keyword evidence="9" id="KW-0239">DNA-directed DNA polymerase</keyword>
<dbReference type="GO" id="GO:0003887">
    <property type="term" value="F:DNA-directed DNA polymerase activity"/>
    <property type="evidence" value="ECO:0007669"/>
    <property type="project" value="UniProtKB-KW"/>
</dbReference>
<feature type="domain" description="DNA-directed DNA polymerase family A palm" evidence="17">
    <location>
        <begin position="678"/>
        <end position="906"/>
    </location>
</feature>
<evidence type="ECO:0000256" key="5">
    <source>
        <dbReference type="ARBA" id="ARBA00022679"/>
    </source>
</evidence>
<dbReference type="GO" id="GO:0006264">
    <property type="term" value="P:mitochondrial DNA replication"/>
    <property type="evidence" value="ECO:0007669"/>
    <property type="project" value="EnsemblFungi"/>
</dbReference>
<dbReference type="SUPFAM" id="SSF53098">
    <property type="entry name" value="Ribonuclease H-like"/>
    <property type="match status" value="1"/>
</dbReference>
<protein>
    <recommendedName>
        <fullName evidence="15">DNA polymerase gamma</fullName>
        <ecNumber evidence="4">2.7.7.7</ecNumber>
    </recommendedName>
    <alternativeName>
        <fullName evidence="12">Mitochondrial DNA polymerase catalytic subunit</fullName>
    </alternativeName>
</protein>
<dbReference type="GO" id="GO:0008408">
    <property type="term" value="F:3'-5' exonuclease activity"/>
    <property type="evidence" value="ECO:0007669"/>
    <property type="project" value="EnsemblFungi"/>
</dbReference>
<evidence type="ECO:0000256" key="14">
    <source>
        <dbReference type="ARBA" id="ARBA00057053"/>
    </source>
</evidence>
<evidence type="ECO:0000256" key="8">
    <source>
        <dbReference type="ARBA" id="ARBA00022842"/>
    </source>
</evidence>
<dbReference type="GO" id="GO:0003677">
    <property type="term" value="F:DNA binding"/>
    <property type="evidence" value="ECO:0007669"/>
    <property type="project" value="UniProtKB-KW"/>
</dbReference>
<dbReference type="Gene3D" id="3.30.70.370">
    <property type="match status" value="1"/>
</dbReference>
<dbReference type="InterPro" id="IPR012337">
    <property type="entry name" value="RNaseH-like_sf"/>
</dbReference>
<organism evidence="18 19">
    <name type="scientific">Eremothecium cymbalariae (strain CBS 270.75 / DBVPG 7215 / KCTC 17166 / NRRL Y-17582)</name>
    <name type="common">Yeast</name>
    <dbReference type="NCBI Taxonomy" id="931890"/>
    <lineage>
        <taxon>Eukaryota</taxon>
        <taxon>Fungi</taxon>
        <taxon>Dikarya</taxon>
        <taxon>Ascomycota</taxon>
        <taxon>Saccharomycotina</taxon>
        <taxon>Saccharomycetes</taxon>
        <taxon>Saccharomycetales</taxon>
        <taxon>Saccharomycetaceae</taxon>
        <taxon>Eremothecium</taxon>
    </lineage>
</organism>
<dbReference type="GO" id="GO:0006995">
    <property type="term" value="P:cellular response to nitrogen starvation"/>
    <property type="evidence" value="ECO:0007669"/>
    <property type="project" value="EnsemblFungi"/>
</dbReference>
<evidence type="ECO:0000256" key="11">
    <source>
        <dbReference type="ARBA" id="ARBA00023128"/>
    </source>
</evidence>
<dbReference type="eggNOG" id="KOG3657">
    <property type="taxonomic scope" value="Eukaryota"/>
</dbReference>
<dbReference type="KEGG" id="erc:Ecym_5063"/>
<dbReference type="Gene3D" id="3.30.420.390">
    <property type="match status" value="1"/>
</dbReference>
<dbReference type="STRING" id="931890.I6NCR1"/>
<dbReference type="Pfam" id="PF18136">
    <property type="entry name" value="DNApol_Exo"/>
    <property type="match status" value="1"/>
</dbReference>